<dbReference type="AlphaFoldDB" id="A0A974GVZ6"/>
<dbReference type="GO" id="GO:0032259">
    <property type="term" value="P:methylation"/>
    <property type="evidence" value="ECO:0007669"/>
    <property type="project" value="UniProtKB-KW"/>
</dbReference>
<dbReference type="SUPFAM" id="SSF53335">
    <property type="entry name" value="S-adenosyl-L-methionine-dependent methyltransferases"/>
    <property type="match status" value="1"/>
</dbReference>
<name>A0A974GVZ6_SEDHY</name>
<keyword evidence="2" id="KW-1185">Reference proteome</keyword>
<dbReference type="Gene3D" id="3.40.50.150">
    <property type="entry name" value="Vaccinia Virus protein VP39"/>
    <property type="match status" value="1"/>
</dbReference>
<dbReference type="PANTHER" id="PTHR35276">
    <property type="entry name" value="S-ADENOSYL-L-METHIONINE-DEPENDENT METHYLTRANSFERASES SUPERFAMILY PROTEIN"/>
    <property type="match status" value="1"/>
</dbReference>
<sequence>MIDDKYGKIVCFIHNLIKMSYMGKDNLNLVDATCGNGFDTLFLCNVAGKTGHVTGFDVQSEAIERTNDLLKGSLDYINYRLINDSHEFISKYISSLDVCIFNLGYLPQFDKKIKTDGDTTVAAINSLIPLLNKNGRIYITAYITHDTGEEYTKISEFLASLNNSEYNVLHIRLINKSNNPPEIFIVEKNA</sequence>
<dbReference type="PANTHER" id="PTHR35276:SF1">
    <property type="entry name" value="TRNA (MNM(5)S(2)U34)-METHYLTRANSFERASE, CHLOROPLASTIC"/>
    <property type="match status" value="1"/>
</dbReference>
<organism evidence="1 2">
    <name type="scientific">Sedimentibacter hydroxybenzoicus DSM 7310</name>
    <dbReference type="NCBI Taxonomy" id="1123245"/>
    <lineage>
        <taxon>Bacteria</taxon>
        <taxon>Bacillati</taxon>
        <taxon>Bacillota</taxon>
        <taxon>Tissierellia</taxon>
        <taxon>Sedimentibacter</taxon>
    </lineage>
</organism>
<dbReference type="InterPro" id="IPR010719">
    <property type="entry name" value="MnmM_MeTrfase"/>
</dbReference>
<proteinExistence type="predicted"/>
<evidence type="ECO:0000313" key="1">
    <source>
        <dbReference type="EMBL" id="NYB73540.1"/>
    </source>
</evidence>
<protein>
    <submittedName>
        <fullName evidence="1">Class I SAM-dependent methyltransferase</fullName>
    </submittedName>
</protein>
<keyword evidence="1" id="KW-0489">Methyltransferase</keyword>
<dbReference type="GO" id="GO:0008168">
    <property type="term" value="F:methyltransferase activity"/>
    <property type="evidence" value="ECO:0007669"/>
    <property type="project" value="UniProtKB-KW"/>
</dbReference>
<gene>
    <name evidence="1" type="ORF">HZF24_05240</name>
</gene>
<dbReference type="RefSeq" id="WP_179237230.1">
    <property type="nucleotide sequence ID" value="NZ_JACBNQ010000003.1"/>
</dbReference>
<keyword evidence="1" id="KW-0808">Transferase</keyword>
<reference evidence="1" key="1">
    <citation type="submission" date="2020-07" db="EMBL/GenBank/DDBJ databases">
        <title>Genomic analysis of a strain of Sedimentibacter Hydroxybenzoicus DSM7310.</title>
        <authorList>
            <person name="Ma S."/>
        </authorList>
    </citation>
    <scope>NUCLEOTIDE SEQUENCE</scope>
    <source>
        <strain evidence="1">DSM 7310</strain>
    </source>
</reference>
<dbReference type="InterPro" id="IPR029063">
    <property type="entry name" value="SAM-dependent_MTases_sf"/>
</dbReference>
<dbReference type="EMBL" id="JACBNQ010000003">
    <property type="protein sequence ID" value="NYB73540.1"/>
    <property type="molecule type" value="Genomic_DNA"/>
</dbReference>
<dbReference type="Pfam" id="PF06962">
    <property type="entry name" value="rRNA_methylase"/>
    <property type="match status" value="1"/>
</dbReference>
<evidence type="ECO:0000313" key="2">
    <source>
        <dbReference type="Proteomes" id="UP000611629"/>
    </source>
</evidence>
<dbReference type="Proteomes" id="UP000611629">
    <property type="component" value="Unassembled WGS sequence"/>
</dbReference>
<comment type="caution">
    <text evidence="1">The sequence shown here is derived from an EMBL/GenBank/DDBJ whole genome shotgun (WGS) entry which is preliminary data.</text>
</comment>
<accession>A0A974GVZ6</accession>